<reference evidence="9" key="1">
    <citation type="submission" date="2019-09" db="EMBL/GenBank/DDBJ databases">
        <title>Bird 10,000 Genomes (B10K) Project - Family phase.</title>
        <authorList>
            <person name="Zhang G."/>
        </authorList>
    </citation>
    <scope>NUCLEOTIDE SEQUENCE</scope>
    <source>
        <strain evidence="9">OUT-0017</strain>
        <tissue evidence="9">Muscle</tissue>
    </source>
</reference>
<keyword evidence="10" id="KW-1185">Reference proteome</keyword>
<protein>
    <recommendedName>
        <fullName evidence="7">Gamma-interferon-inducible lysosomal thiol reductase</fullName>
        <ecNumber evidence="7">1.8.-.-</ecNumber>
    </recommendedName>
    <alternativeName>
        <fullName evidence="7">Gamma-interferon-inducible protein IP-30</fullName>
    </alternativeName>
</protein>
<comment type="subcellular location">
    <subcellularLocation>
        <location evidence="7">Secreted</location>
    </subcellularLocation>
    <subcellularLocation>
        <location evidence="7">Lysosome</location>
    </subcellularLocation>
</comment>
<accession>A0A852DTV8</accession>
<evidence type="ECO:0000256" key="1">
    <source>
        <dbReference type="ARBA" id="ARBA00005679"/>
    </source>
</evidence>
<dbReference type="PANTHER" id="PTHR13234:SF8">
    <property type="entry name" value="GAMMA-INTERFERON-INDUCIBLE LYSOSOMAL THIOL REDUCTASE"/>
    <property type="match status" value="1"/>
</dbReference>
<evidence type="ECO:0000313" key="10">
    <source>
        <dbReference type="Proteomes" id="UP000625584"/>
    </source>
</evidence>
<dbReference type="GO" id="GO:0002376">
    <property type="term" value="P:immune system process"/>
    <property type="evidence" value="ECO:0007669"/>
    <property type="project" value="UniProtKB-KW"/>
</dbReference>
<evidence type="ECO:0000256" key="3">
    <source>
        <dbReference type="ARBA" id="ARBA00022525"/>
    </source>
</evidence>
<comment type="function">
    <text evidence="7">Lysosomal thiol reductase that can reduce protein disulfide bonds. Facilitates the complete unfolding of proteins destined for lysosomal degradation. Plays an important role in antigen processing.</text>
</comment>
<evidence type="ECO:0000313" key="9">
    <source>
        <dbReference type="EMBL" id="NXP94030.1"/>
    </source>
</evidence>
<keyword evidence="7" id="KW-0676">Redox-active center</keyword>
<dbReference type="EMBL" id="WBNP01005244">
    <property type="protein sequence ID" value="NXP94030.1"/>
    <property type="molecule type" value="Genomic_DNA"/>
</dbReference>
<keyword evidence="5 7" id="KW-0325">Glycoprotein</keyword>
<dbReference type="InterPro" id="IPR004911">
    <property type="entry name" value="Interferon-induced_GILT"/>
</dbReference>
<dbReference type="GO" id="GO:0005764">
    <property type="term" value="C:lysosome"/>
    <property type="evidence" value="ECO:0007669"/>
    <property type="project" value="UniProtKB-SubCell"/>
</dbReference>
<comment type="function">
    <text evidence="6">Lysosomal thiol reductase that can reduce protein disulfide bonds. May facilitate the complete unfolding of proteins destined for lysosomal degradation. Plays an important role in antigen processing. Facilitates the generation of MHC class II-restricted epitodes from disulfide bond-containing antigen by the endocytic reduction of disulfide bonds. Also facilitates MHC class I-restricted recognition of exogenous antigens containing disulfide bonds by CD8+ T-cells or crosspresentation.</text>
</comment>
<evidence type="ECO:0000256" key="4">
    <source>
        <dbReference type="ARBA" id="ARBA00022729"/>
    </source>
</evidence>
<keyword evidence="3 7" id="KW-0964">Secreted</keyword>
<keyword evidence="7" id="KW-0560">Oxidoreductase</keyword>
<comment type="similarity">
    <text evidence="1 7">Belongs to the GILT family.</text>
</comment>
<dbReference type="GO" id="GO:0016671">
    <property type="term" value="F:oxidoreductase activity, acting on a sulfur group of donors, disulfide as acceptor"/>
    <property type="evidence" value="ECO:0007669"/>
    <property type="project" value="UniProtKB-UniRule"/>
</dbReference>
<feature type="signal peptide" evidence="8">
    <location>
        <begin position="1"/>
        <end position="22"/>
    </location>
</feature>
<evidence type="ECO:0000256" key="8">
    <source>
        <dbReference type="SAM" id="SignalP"/>
    </source>
</evidence>
<name>A0A852DTV8_PASAF</name>
<keyword evidence="7" id="KW-0391">Immunity</keyword>
<feature type="non-terminal residue" evidence="9">
    <location>
        <position position="306"/>
    </location>
</feature>
<keyword evidence="7" id="KW-1015">Disulfide bond</keyword>
<feature type="non-terminal residue" evidence="9">
    <location>
        <position position="1"/>
    </location>
</feature>
<keyword evidence="7" id="KW-0458">Lysosome</keyword>
<comment type="caution">
    <text evidence="9">The sequence shown here is derived from an EMBL/GenBank/DDBJ whole genome shotgun (WGS) entry which is preliminary data.</text>
</comment>
<dbReference type="GO" id="GO:0005576">
    <property type="term" value="C:extracellular region"/>
    <property type="evidence" value="ECO:0007669"/>
    <property type="project" value="UniProtKB-SubCell"/>
</dbReference>
<sequence length="306" mass="32661">MAPAVALAVLVALVALVAPGLGAAPGCDHPAHRWCSSRDVAVACQVESRCPSLPHPAAAPVELSLYYESLCPACREFLVLKLFPTWLLLPDEMLNITLVPYGNAQVRAGAPGALPGAAGPAHPRLVPQERNDSGKLDFQCQHGPEECLGNMMEACLMHEAKNFSTFFPVIFCLESGSSVTENLEAVRPPPRPSLPLVGDVPVPLSVPCARQCLQIYAPELDSGRISACVQGDTGVALMHHNAQLTEALDPPHQYVPWITINGKHTDELQAQAEASLLGLVCHLYQGEKPEVCGGSKAPKIRPGCRR</sequence>
<evidence type="ECO:0000256" key="5">
    <source>
        <dbReference type="ARBA" id="ARBA00023180"/>
    </source>
</evidence>
<dbReference type="Proteomes" id="UP000625584">
    <property type="component" value="Unassembled WGS sequence"/>
</dbReference>
<evidence type="ECO:0000256" key="6">
    <source>
        <dbReference type="ARBA" id="ARBA00059163"/>
    </source>
</evidence>
<keyword evidence="4 7" id="KW-0732">Signal</keyword>
<dbReference type="EC" id="1.8.-.-" evidence="7"/>
<dbReference type="AlphaFoldDB" id="A0A852DTV8"/>
<proteinExistence type="inferred from homology"/>
<organism evidence="9 10">
    <name type="scientific">Passerina amoena</name>
    <name type="common">Lazuli bunting</name>
    <dbReference type="NCBI Taxonomy" id="142471"/>
    <lineage>
        <taxon>Eukaryota</taxon>
        <taxon>Metazoa</taxon>
        <taxon>Chordata</taxon>
        <taxon>Craniata</taxon>
        <taxon>Vertebrata</taxon>
        <taxon>Euteleostomi</taxon>
        <taxon>Archelosauria</taxon>
        <taxon>Archosauria</taxon>
        <taxon>Dinosauria</taxon>
        <taxon>Saurischia</taxon>
        <taxon>Theropoda</taxon>
        <taxon>Coelurosauria</taxon>
        <taxon>Aves</taxon>
        <taxon>Neognathae</taxon>
        <taxon>Neoaves</taxon>
        <taxon>Telluraves</taxon>
        <taxon>Australaves</taxon>
        <taxon>Passeriformes</taxon>
        <taxon>Cardinalidae</taxon>
        <taxon>Passerina</taxon>
    </lineage>
</organism>
<evidence type="ECO:0000256" key="2">
    <source>
        <dbReference type="ARBA" id="ARBA00011615"/>
    </source>
</evidence>
<comment type="subunit">
    <text evidence="2 7">Dimer; disulfide-linked.</text>
</comment>
<feature type="chain" id="PRO_5032709692" description="Gamma-interferon-inducible lysosomal thiol reductase" evidence="8">
    <location>
        <begin position="23"/>
        <end position="306"/>
    </location>
</feature>
<evidence type="ECO:0000256" key="7">
    <source>
        <dbReference type="RuleBase" id="RU369109"/>
    </source>
</evidence>
<dbReference type="PANTHER" id="PTHR13234">
    <property type="entry name" value="GAMMA-INTERFERON INDUCIBLE LYSOSOMAL THIOL REDUCTASE GILT"/>
    <property type="match status" value="1"/>
</dbReference>
<gene>
    <name evidence="9" type="primary">Ifi30</name>
    <name evidence="9" type="ORF">PASAMO_R12503</name>
</gene>
<dbReference type="Pfam" id="PF03227">
    <property type="entry name" value="GILT"/>
    <property type="match status" value="2"/>
</dbReference>